<feature type="region of interest" description="Disordered" evidence="1">
    <location>
        <begin position="314"/>
        <end position="339"/>
    </location>
</feature>
<dbReference type="AlphaFoldDB" id="A0A6L2NK11"/>
<feature type="compositionally biased region" description="Polar residues" evidence="1">
    <location>
        <begin position="69"/>
        <end position="81"/>
    </location>
</feature>
<proteinExistence type="predicted"/>
<organism evidence="2">
    <name type="scientific">Tanacetum cinerariifolium</name>
    <name type="common">Dalmatian daisy</name>
    <name type="synonym">Chrysanthemum cinerariifolium</name>
    <dbReference type="NCBI Taxonomy" id="118510"/>
    <lineage>
        <taxon>Eukaryota</taxon>
        <taxon>Viridiplantae</taxon>
        <taxon>Streptophyta</taxon>
        <taxon>Embryophyta</taxon>
        <taxon>Tracheophyta</taxon>
        <taxon>Spermatophyta</taxon>
        <taxon>Magnoliopsida</taxon>
        <taxon>eudicotyledons</taxon>
        <taxon>Gunneridae</taxon>
        <taxon>Pentapetalae</taxon>
        <taxon>asterids</taxon>
        <taxon>campanulids</taxon>
        <taxon>Asterales</taxon>
        <taxon>Asteraceae</taxon>
        <taxon>Asteroideae</taxon>
        <taxon>Anthemideae</taxon>
        <taxon>Anthemidinae</taxon>
        <taxon>Tanacetum</taxon>
    </lineage>
</organism>
<evidence type="ECO:0000313" key="2">
    <source>
        <dbReference type="EMBL" id="GEU85799.1"/>
    </source>
</evidence>
<comment type="caution">
    <text evidence="2">The sequence shown here is derived from an EMBL/GenBank/DDBJ whole genome shotgun (WGS) entry which is preliminary data.</text>
</comment>
<evidence type="ECO:0000256" key="1">
    <source>
        <dbReference type="SAM" id="MobiDB-lite"/>
    </source>
</evidence>
<accession>A0A6L2NK11</accession>
<feature type="region of interest" description="Disordered" evidence="1">
    <location>
        <begin position="1"/>
        <end position="86"/>
    </location>
</feature>
<reference evidence="2" key="1">
    <citation type="journal article" date="2019" name="Sci. Rep.">
        <title>Draft genome of Tanacetum cinerariifolium, the natural source of mosquito coil.</title>
        <authorList>
            <person name="Yamashiro T."/>
            <person name="Shiraishi A."/>
            <person name="Satake H."/>
            <person name="Nakayama K."/>
        </authorList>
    </citation>
    <scope>NUCLEOTIDE SEQUENCE</scope>
</reference>
<name>A0A6L2NK11_TANCI</name>
<dbReference type="EMBL" id="BKCJ010009182">
    <property type="protein sequence ID" value="GEU85799.1"/>
    <property type="molecule type" value="Genomic_DNA"/>
</dbReference>
<protein>
    <submittedName>
        <fullName evidence="2">Uncharacterized protein</fullName>
    </submittedName>
</protein>
<sequence length="339" mass="37571">MSEGAGKEGPRKKRRVRAGPPVPPDSEHVSSLTHLNQAKPLEALANKEHASSPLSGNVDASHAIEGHGNNENGLSRLQTRPSPAHQFGRHRDILEEPAPTNIVPNVEAKPTLANIVSNVEASYSVGRFGNLSFTPQRGLTDSSRMDNSHECRDMMANLFTPADEEFFNEYVWDESAIRRSWKLLCQSTQQQTNTLLRFEALKAHHADLDYAHEACKDVKSRYKECRKELVCNEKSAEYKRSLGEVFCLAIGKGIMDGISIGREDADVRAILQATPNVDLASSDIFMDAYEKLFDQRYPYVDKVARMYLQDPNGLQNITPDETGPTPSGGPCDTPITSYA</sequence>
<gene>
    <name evidence="2" type="ORF">Tci_057777</name>
</gene>